<reference evidence="3" key="1">
    <citation type="submission" date="2025-08" db="UniProtKB">
        <authorList>
            <consortium name="RefSeq"/>
        </authorList>
    </citation>
    <scope>IDENTIFICATION</scope>
</reference>
<accession>A0ABM4D5L2</accession>
<dbReference type="InterPro" id="IPR038948">
    <property type="entry name" value="POLR1D-like"/>
</dbReference>
<dbReference type="PANTHER" id="PTHR34769">
    <property type="entry name" value="RCG42593, ISOFORM CRA_A"/>
    <property type="match status" value="1"/>
</dbReference>
<feature type="compositionally biased region" description="Basic and acidic residues" evidence="1">
    <location>
        <begin position="69"/>
        <end position="83"/>
    </location>
</feature>
<evidence type="ECO:0000313" key="3">
    <source>
        <dbReference type="RefSeq" id="XP_065669576.1"/>
    </source>
</evidence>
<name>A0ABM4D5L2_HYDVU</name>
<dbReference type="GeneID" id="105848401"/>
<organism evidence="2 3">
    <name type="scientific">Hydra vulgaris</name>
    <name type="common">Hydra</name>
    <name type="synonym">Hydra attenuata</name>
    <dbReference type="NCBI Taxonomy" id="6087"/>
    <lineage>
        <taxon>Eukaryota</taxon>
        <taxon>Metazoa</taxon>
        <taxon>Cnidaria</taxon>
        <taxon>Hydrozoa</taxon>
        <taxon>Hydroidolina</taxon>
        <taxon>Anthoathecata</taxon>
        <taxon>Aplanulata</taxon>
        <taxon>Hydridae</taxon>
        <taxon>Hydra</taxon>
    </lineage>
</organism>
<keyword evidence="2" id="KW-1185">Reference proteome</keyword>
<evidence type="ECO:0000313" key="2">
    <source>
        <dbReference type="Proteomes" id="UP001652625"/>
    </source>
</evidence>
<evidence type="ECO:0000256" key="1">
    <source>
        <dbReference type="SAM" id="MobiDB-lite"/>
    </source>
</evidence>
<sequence>MSLAEDELTRLAIAELTRNAQRGRERSATMGSLAWKSCPVPATNKRFLHNTILGAMQANKNISTQSRKRINESKTDTADKQKKMVKNEIHKLEKYDISIKLKKNDISINKTVEMESAISSSSVSLPMKKTKRIPKA</sequence>
<feature type="region of interest" description="Disordered" evidence="1">
    <location>
        <begin position="63"/>
        <end position="83"/>
    </location>
</feature>
<dbReference type="PANTHER" id="PTHR34769:SF1">
    <property type="entry name" value="RNA POLYMERASE I AND III SUBUNIT D"/>
    <property type="match status" value="1"/>
</dbReference>
<dbReference type="Proteomes" id="UP001652625">
    <property type="component" value="Chromosome 12"/>
</dbReference>
<gene>
    <name evidence="3" type="primary">LOC105848401</name>
</gene>
<dbReference type="RefSeq" id="XP_065669576.1">
    <property type="nucleotide sequence ID" value="XM_065813504.1"/>
</dbReference>
<proteinExistence type="predicted"/>
<protein>
    <submittedName>
        <fullName evidence="3">Protein POLR1D isoform X2</fullName>
    </submittedName>
</protein>